<comment type="caution">
    <text evidence="1">The sequence shown here is derived from an EMBL/GenBank/DDBJ whole genome shotgun (WGS) entry which is preliminary data.</text>
</comment>
<reference evidence="1" key="1">
    <citation type="submission" date="2022-12" db="EMBL/GenBank/DDBJ databases">
        <title>Species Delineation and Comparative Genomics within the Campylobacter ureolyticus Complex.</title>
        <authorList>
            <person name="Maki J."/>
            <person name="Howard M."/>
            <person name="Connelly S."/>
            <person name="Hardy D.J."/>
            <person name="Cameron A."/>
        </authorList>
    </citation>
    <scope>NUCLEOTIDE SEQUENCE</scope>
    <source>
        <strain evidence="1">URMC_786</strain>
    </source>
</reference>
<proteinExistence type="predicted"/>
<dbReference type="Proteomes" id="UP001075461">
    <property type="component" value="Unassembled WGS sequence"/>
</dbReference>
<sequence>MSKERYLSDEEELFFDVADKGIDSVVFVIEKTAFLRHLKRLELSQKLRLITRNQAIKG</sequence>
<dbReference type="RefSeq" id="WP_269480648.1">
    <property type="nucleotide sequence ID" value="NZ_JAPXGH010000011.1"/>
</dbReference>
<accession>A0A9Q4PXW0</accession>
<evidence type="ECO:0000313" key="1">
    <source>
        <dbReference type="EMBL" id="MCZ6162415.1"/>
    </source>
</evidence>
<dbReference type="EMBL" id="JAPXGP010000008">
    <property type="protein sequence ID" value="MCZ6162415.1"/>
    <property type="molecule type" value="Genomic_DNA"/>
</dbReference>
<protein>
    <submittedName>
        <fullName evidence="1">Uncharacterized protein</fullName>
    </submittedName>
</protein>
<gene>
    <name evidence="1" type="ORF">O6B92_08755</name>
</gene>
<name>A0A9Q4PXW0_9BACT</name>
<organism evidence="1 2">
    <name type="scientific">Campylobacter ureolyticus</name>
    <dbReference type="NCBI Taxonomy" id="827"/>
    <lineage>
        <taxon>Bacteria</taxon>
        <taxon>Pseudomonadati</taxon>
        <taxon>Campylobacterota</taxon>
        <taxon>Epsilonproteobacteria</taxon>
        <taxon>Campylobacterales</taxon>
        <taxon>Campylobacteraceae</taxon>
        <taxon>Campylobacter</taxon>
    </lineage>
</organism>
<dbReference type="AlphaFoldDB" id="A0A9Q4PXW0"/>
<evidence type="ECO:0000313" key="2">
    <source>
        <dbReference type="Proteomes" id="UP001075461"/>
    </source>
</evidence>